<dbReference type="PANTHER" id="PTHR43081">
    <property type="entry name" value="ADENYLATE CYCLASE, TERMINAL-DIFFERENTIATION SPECIFIC-RELATED"/>
    <property type="match status" value="1"/>
</dbReference>
<feature type="repeat" description="TPR" evidence="1">
    <location>
        <begin position="444"/>
        <end position="477"/>
    </location>
</feature>
<keyword evidence="4" id="KW-1185">Reference proteome</keyword>
<evidence type="ECO:0000256" key="1">
    <source>
        <dbReference type="PROSITE-ProRule" id="PRU00339"/>
    </source>
</evidence>
<dbReference type="InterPro" id="IPR019734">
    <property type="entry name" value="TPR_rpt"/>
</dbReference>
<dbReference type="InterPro" id="IPR050697">
    <property type="entry name" value="Adenylyl/Guanylyl_Cyclase_3/4"/>
</dbReference>
<dbReference type="SMART" id="SM00028">
    <property type="entry name" value="TPR"/>
    <property type="match status" value="5"/>
</dbReference>
<dbReference type="Proteomes" id="UP001319180">
    <property type="component" value="Unassembled WGS sequence"/>
</dbReference>
<dbReference type="PROSITE" id="PS50125">
    <property type="entry name" value="GUANYLATE_CYCLASE_2"/>
    <property type="match status" value="1"/>
</dbReference>
<keyword evidence="1" id="KW-0802">TPR repeat</keyword>
<dbReference type="PROSITE" id="PS50005">
    <property type="entry name" value="TPR"/>
    <property type="match status" value="2"/>
</dbReference>
<dbReference type="GO" id="GO:0004016">
    <property type="term" value="F:adenylate cyclase activity"/>
    <property type="evidence" value="ECO:0007669"/>
    <property type="project" value="UniProtKB-ARBA"/>
</dbReference>
<sequence length="643" mass="72455">MYFYAMRQLAAILFADITGYTAIMQENEQLARLKRKRFKDILTGTVQTFEGKILQNYGDGSLVIFSSARQAVSCGIKIQTQLQEEPRVDVRIGIHIGDVSVEDESIYGDGVNIASRIESAAIPGSILISGKVYEEIKNQDDITTLELGFFEFKNVKEAICVFAITNDGIIVPSRAALKGKTRTPVNRVAVLPFVNMSADPDNEYFSDGITEEILNTLTKIDNIQVTSRTSVFAFKGKNIDVRDIGVQLNVDKILEGSVRKSGNRLRITAQLINAADGYHIWSENYDRNLTDIFEIQDEISGIIANRLRENLSPDHAESPSRTGTKNIEAYTLYLKGLHAFNKLTPADTRQAIVYLENAITLEPSYAQAHAMIARAYTHLGSTGQMVPQKAFELVHKHADMALHLDATIAEGYMAKAAAYLYYEWRWEKAHDALQKAIHLNPTATNAYQLLAYYYVIVGKKEKAIVVMEEATKLDPLSPFVTHHLGNIYVINERYDDAIHQADKLLTMDPAMRISIELKAWSTGMKGEWAKALPLFLETHRLTNHPLKGLMGVGYAYGKLGEREKALECIRKIEQRQREEPGVVLDNDLAGIWYGLGDFDRTFYYIEESLKKRASTPALYLEYPAFKELKVDPRYEALMKRVRG</sequence>
<protein>
    <recommendedName>
        <fullName evidence="2">Guanylate cyclase domain-containing protein</fullName>
    </recommendedName>
</protein>
<dbReference type="RefSeq" id="WP_254091722.1">
    <property type="nucleotide sequence ID" value="NZ_JAHESC010000027.1"/>
</dbReference>
<dbReference type="Pfam" id="PF13181">
    <property type="entry name" value="TPR_8"/>
    <property type="match status" value="1"/>
</dbReference>
<dbReference type="Gene3D" id="3.40.50.10070">
    <property type="entry name" value="TolB, N-terminal domain"/>
    <property type="match status" value="1"/>
</dbReference>
<dbReference type="Gene3D" id="1.25.40.10">
    <property type="entry name" value="Tetratricopeptide repeat domain"/>
    <property type="match status" value="2"/>
</dbReference>
<dbReference type="AlphaFoldDB" id="A0AAP2DCD4"/>
<evidence type="ECO:0000313" key="4">
    <source>
        <dbReference type="Proteomes" id="UP001319180"/>
    </source>
</evidence>
<feature type="domain" description="Guanylate cyclase" evidence="2">
    <location>
        <begin position="11"/>
        <end position="118"/>
    </location>
</feature>
<dbReference type="InterPro" id="IPR029787">
    <property type="entry name" value="Nucleotide_cyclase"/>
</dbReference>
<evidence type="ECO:0000313" key="3">
    <source>
        <dbReference type="EMBL" id="MBT1688496.1"/>
    </source>
</evidence>
<comment type="caution">
    <text evidence="3">The sequence shown here is derived from an EMBL/GenBank/DDBJ whole genome shotgun (WGS) entry which is preliminary data.</text>
</comment>
<gene>
    <name evidence="3" type="ORF">KK078_18135</name>
</gene>
<proteinExistence type="predicted"/>
<dbReference type="GO" id="GO:0035556">
    <property type="term" value="P:intracellular signal transduction"/>
    <property type="evidence" value="ECO:0007669"/>
    <property type="project" value="InterPro"/>
</dbReference>
<dbReference type="Gene3D" id="3.30.70.1230">
    <property type="entry name" value="Nucleotide cyclase"/>
    <property type="match status" value="1"/>
</dbReference>
<dbReference type="InterPro" id="IPR001054">
    <property type="entry name" value="A/G_cyclase"/>
</dbReference>
<reference evidence="3 4" key="1">
    <citation type="submission" date="2021-05" db="EMBL/GenBank/DDBJ databases">
        <title>A Polyphasic approach of four new species of the genus Ohtaekwangia: Ohtaekwangia histidinii sp. nov., Ohtaekwangia cretensis sp. nov., Ohtaekwangia indiensis sp. nov., Ohtaekwangia reichenbachii sp. nov. from diverse environment.</title>
        <authorList>
            <person name="Octaviana S."/>
        </authorList>
    </citation>
    <scope>NUCLEOTIDE SEQUENCE [LARGE SCALE GENOMIC DNA]</scope>
    <source>
        <strain evidence="3 4">PWU37</strain>
    </source>
</reference>
<dbReference type="GO" id="GO:0009190">
    <property type="term" value="P:cyclic nucleotide biosynthetic process"/>
    <property type="evidence" value="ECO:0007669"/>
    <property type="project" value="InterPro"/>
</dbReference>
<organism evidence="3 4">
    <name type="scientific">Dawidia soli</name>
    <dbReference type="NCBI Taxonomy" id="2782352"/>
    <lineage>
        <taxon>Bacteria</taxon>
        <taxon>Pseudomonadati</taxon>
        <taxon>Bacteroidota</taxon>
        <taxon>Cytophagia</taxon>
        <taxon>Cytophagales</taxon>
        <taxon>Chryseotaleaceae</taxon>
        <taxon>Dawidia</taxon>
    </lineage>
</organism>
<evidence type="ECO:0000259" key="2">
    <source>
        <dbReference type="PROSITE" id="PS50125"/>
    </source>
</evidence>
<dbReference type="InterPro" id="IPR011990">
    <property type="entry name" value="TPR-like_helical_dom_sf"/>
</dbReference>
<name>A0AAP2DCD4_9BACT</name>
<dbReference type="Pfam" id="PF00211">
    <property type="entry name" value="Guanylate_cyc"/>
    <property type="match status" value="1"/>
</dbReference>
<accession>A0AAP2DCD4</accession>
<dbReference type="SUPFAM" id="SSF55073">
    <property type="entry name" value="Nucleotide cyclase"/>
    <property type="match status" value="1"/>
</dbReference>
<dbReference type="PANTHER" id="PTHR43081:SF1">
    <property type="entry name" value="ADENYLATE CYCLASE, TERMINAL-DIFFERENTIATION SPECIFIC"/>
    <property type="match status" value="1"/>
</dbReference>
<feature type="repeat" description="TPR" evidence="1">
    <location>
        <begin position="478"/>
        <end position="511"/>
    </location>
</feature>
<dbReference type="SUPFAM" id="SSF48452">
    <property type="entry name" value="TPR-like"/>
    <property type="match status" value="2"/>
</dbReference>
<dbReference type="CDD" id="cd07302">
    <property type="entry name" value="CHD"/>
    <property type="match status" value="1"/>
</dbReference>
<dbReference type="EMBL" id="JAHESC010000027">
    <property type="protein sequence ID" value="MBT1688496.1"/>
    <property type="molecule type" value="Genomic_DNA"/>
</dbReference>